<evidence type="ECO:0008006" key="4">
    <source>
        <dbReference type="Google" id="ProtNLM"/>
    </source>
</evidence>
<protein>
    <recommendedName>
        <fullName evidence="4">Tetratricopeptide repeat protein 39B</fullName>
    </recommendedName>
</protein>
<dbReference type="GO" id="GO:0005741">
    <property type="term" value="C:mitochondrial outer membrane"/>
    <property type="evidence" value="ECO:0007669"/>
    <property type="project" value="TreeGrafter"/>
</dbReference>
<evidence type="ECO:0000313" key="2">
    <source>
        <dbReference type="EMBL" id="KAF7720852.1"/>
    </source>
</evidence>
<feature type="region of interest" description="Disordered" evidence="1">
    <location>
        <begin position="1"/>
        <end position="77"/>
    </location>
</feature>
<feature type="compositionally biased region" description="Low complexity" evidence="1">
    <location>
        <begin position="24"/>
        <end position="38"/>
    </location>
</feature>
<name>A0A8H7BJY7_9FUNG</name>
<dbReference type="SUPFAM" id="SSF48452">
    <property type="entry name" value="TPR-like"/>
    <property type="match status" value="1"/>
</dbReference>
<dbReference type="GO" id="GO:0005634">
    <property type="term" value="C:nucleus"/>
    <property type="evidence" value="ECO:0007669"/>
    <property type="project" value="TreeGrafter"/>
</dbReference>
<sequence length="686" mass="78098">MSPLPGLSTSTKQERRPGIFPTGSKSTSTSSSVKASPSLRTIARMGSSLSSMTLNNKPTSPSSINEKEEKTAVNGSETDDELMVNIMEVRKAMDLFLDSRIPEAEAILQPKREKSLYHSLGHAFILFLRSIMTFQQTDVQSALAAMKETIQLANGLRKSNNGWLAWMKGMTVNDIKAMSRLHRHAELVYAEAYLLKALLSILHDESVVSFLREGLHVRNSYNTYRLLEKYVNLVKEEADAGKDISAYELDDHFASGVGLGIGCFNIILSLLPTTVLRLAEFIGFTSDRAHGLHMLETVGGWDEYKDLPADVFPPLQGPDEGLRRQFCDMVLMLYHIVLCKLIPLSDVEESLAERVLAYNLKLYPSGVFFLYFSGRQLGSQGRLEEAMSQYRRAIDTQKDWKQLQHMCYWELGLICLAKQQWQESFDLYSTLHDESNWSKAVYTYLKALSLYSLGQRDNLKQVEEMMKSVTGAKQKIAGKSIPLEKFVARKARKFLAQHNALLLPDLEILNAFGALGCLPKELIQQNLNRINANIVQLSEGRQSNFNYYDDICLAYYLRALLVRQLMKKEEGEKEKMQEMHRESLEMVFENADKVVLDHYIYYFARYENARMMIVNEQYEEAEKEIQLIVRASEKGQYNVGAGPHAKNKYSLENALLFKCHNCITEIRDLAGRKDRNSETDSFQSCD</sequence>
<accession>A0A8H7BJY7</accession>
<dbReference type="Proteomes" id="UP000605846">
    <property type="component" value="Unassembled WGS sequence"/>
</dbReference>
<proteinExistence type="predicted"/>
<comment type="caution">
    <text evidence="2">The sequence shown here is derived from an EMBL/GenBank/DDBJ whole genome shotgun (WGS) entry which is preliminary data.</text>
</comment>
<organism evidence="2 3">
    <name type="scientific">Apophysomyces ossiformis</name>
    <dbReference type="NCBI Taxonomy" id="679940"/>
    <lineage>
        <taxon>Eukaryota</taxon>
        <taxon>Fungi</taxon>
        <taxon>Fungi incertae sedis</taxon>
        <taxon>Mucoromycota</taxon>
        <taxon>Mucoromycotina</taxon>
        <taxon>Mucoromycetes</taxon>
        <taxon>Mucorales</taxon>
        <taxon>Mucorineae</taxon>
        <taxon>Mucoraceae</taxon>
        <taxon>Apophysomyces</taxon>
    </lineage>
</organism>
<evidence type="ECO:0000313" key="3">
    <source>
        <dbReference type="Proteomes" id="UP000605846"/>
    </source>
</evidence>
<reference evidence="2" key="1">
    <citation type="submission" date="2020-01" db="EMBL/GenBank/DDBJ databases">
        <title>Genome Sequencing of Three Apophysomyces-Like Fungal Strains Confirms a Novel Fungal Genus in the Mucoromycota with divergent Burkholderia-like Endosymbiotic Bacteria.</title>
        <authorList>
            <person name="Stajich J.E."/>
            <person name="Macias A.M."/>
            <person name="Carter-House D."/>
            <person name="Lovett B."/>
            <person name="Kasson L.R."/>
            <person name="Berry K."/>
            <person name="Grigoriev I."/>
            <person name="Chang Y."/>
            <person name="Spatafora J."/>
            <person name="Kasson M.T."/>
        </authorList>
    </citation>
    <scope>NUCLEOTIDE SEQUENCE</scope>
    <source>
        <strain evidence="2">NRRL A-21654</strain>
    </source>
</reference>
<keyword evidence="3" id="KW-1185">Reference proteome</keyword>
<gene>
    <name evidence="2" type="ORF">EC973_005903</name>
</gene>
<evidence type="ECO:0000256" key="1">
    <source>
        <dbReference type="SAM" id="MobiDB-lite"/>
    </source>
</evidence>
<feature type="compositionally biased region" description="Polar residues" evidence="1">
    <location>
        <begin position="47"/>
        <end position="64"/>
    </location>
</feature>
<dbReference type="EMBL" id="JABAYA010000347">
    <property type="protein sequence ID" value="KAF7720852.1"/>
    <property type="molecule type" value="Genomic_DNA"/>
</dbReference>
<dbReference type="PANTHER" id="PTHR31859:SF1">
    <property type="entry name" value="TETRATRICOPEPTIDE REPEAT PROTEIN 39C"/>
    <property type="match status" value="1"/>
</dbReference>
<dbReference type="InterPro" id="IPR019412">
    <property type="entry name" value="IML2/TPR_39"/>
</dbReference>
<dbReference type="GO" id="GO:0005829">
    <property type="term" value="C:cytosol"/>
    <property type="evidence" value="ECO:0007669"/>
    <property type="project" value="TreeGrafter"/>
</dbReference>
<dbReference type="InterPro" id="IPR011990">
    <property type="entry name" value="TPR-like_helical_dom_sf"/>
</dbReference>
<dbReference type="Gene3D" id="1.25.40.10">
    <property type="entry name" value="Tetratricopeptide repeat domain"/>
    <property type="match status" value="1"/>
</dbReference>
<dbReference type="OrthoDB" id="43460at2759"/>
<dbReference type="AlphaFoldDB" id="A0A8H7BJY7"/>
<dbReference type="PANTHER" id="PTHR31859">
    <property type="entry name" value="TETRATRICOPEPTIDE REPEAT PROTEIN 39 FAMILY MEMBER"/>
    <property type="match status" value="1"/>
</dbReference>
<dbReference type="Pfam" id="PF10300">
    <property type="entry name" value="Iml2-TPR_39"/>
    <property type="match status" value="2"/>
</dbReference>